<protein>
    <submittedName>
        <fullName evidence="2">Geranylgeranyl reductase family</fullName>
    </submittedName>
</protein>
<dbReference type="GO" id="GO:0016628">
    <property type="term" value="F:oxidoreductase activity, acting on the CH-CH group of donors, NAD or NADP as acceptor"/>
    <property type="evidence" value="ECO:0007669"/>
    <property type="project" value="InterPro"/>
</dbReference>
<accession>A0A1G7PZD4</accession>
<dbReference type="SUPFAM" id="SSF51905">
    <property type="entry name" value="FAD/NAD(P)-binding domain"/>
    <property type="match status" value="1"/>
</dbReference>
<evidence type="ECO:0000313" key="3">
    <source>
        <dbReference type="Proteomes" id="UP000199406"/>
    </source>
</evidence>
<evidence type="ECO:0000259" key="1">
    <source>
        <dbReference type="Pfam" id="PF01494"/>
    </source>
</evidence>
<sequence>MNQFTKSGRGEWDRVPGTTDRSADVIVVGAGPAGSAAAWRLRQAGREVVVLEKADFPREKVCGDGLTPRGVKALQDLGIDTSPQAGWVRHKGLRVHGGGVVTEVDWPRLQHWPDFSLVLRRSELDARLAAHAEAAGARVHTGVTVTEPLLDDAGRVAGVHAQAGPDKEPQVWRAPLVVSAEGLSGRLAKALGLVRREDRPLGVAVRRYVRSRRAADDYLDISFDLTAAGPSRDSMPGYGWIFGMGDGTANVGYGLLDTRRGTGADHRAVLRAWLDTFPAEEGLGEEDAVTPLRGAGLPMALNRGPAYTRGLLLAGDAAGTVNPFNGEGISYALETGRLAAETAADALSRPEGPARESVLRRYPERLRAAYGRHHRLGIGFLALLARPEVVRFTTAHGLTRPALVAAALRLMGNLTDGRDGDAVDRAVAVLTRLAPAV</sequence>
<dbReference type="STRING" id="1550231.SAMN05660662_3829"/>
<organism evidence="2 3">
    <name type="scientific">Blastococcus aurantiacus</name>
    <dbReference type="NCBI Taxonomy" id="1550231"/>
    <lineage>
        <taxon>Bacteria</taxon>
        <taxon>Bacillati</taxon>
        <taxon>Actinomycetota</taxon>
        <taxon>Actinomycetes</taxon>
        <taxon>Geodermatophilales</taxon>
        <taxon>Geodermatophilaceae</taxon>
        <taxon>Blastococcus</taxon>
    </lineage>
</organism>
<feature type="domain" description="FAD-binding" evidence="1">
    <location>
        <begin position="23"/>
        <end position="197"/>
    </location>
</feature>
<dbReference type="InterPro" id="IPR050407">
    <property type="entry name" value="Geranylgeranyl_reductase"/>
</dbReference>
<dbReference type="AlphaFoldDB" id="A0A1G7PZD4"/>
<dbReference type="InterPro" id="IPR036188">
    <property type="entry name" value="FAD/NAD-bd_sf"/>
</dbReference>
<name>A0A1G7PZD4_9ACTN</name>
<gene>
    <name evidence="2" type="ORF">SAMN05660662_3829</name>
</gene>
<proteinExistence type="predicted"/>
<dbReference type="PANTHER" id="PTHR42685:SF22">
    <property type="entry name" value="CONDITIONED MEDIUM FACTOR RECEPTOR 1"/>
    <property type="match status" value="1"/>
</dbReference>
<dbReference type="InterPro" id="IPR002938">
    <property type="entry name" value="FAD-bd"/>
</dbReference>
<dbReference type="NCBIfam" id="TIGR02032">
    <property type="entry name" value="GG-red-SF"/>
    <property type="match status" value="1"/>
</dbReference>
<dbReference type="PANTHER" id="PTHR42685">
    <property type="entry name" value="GERANYLGERANYL DIPHOSPHATE REDUCTASE"/>
    <property type="match status" value="1"/>
</dbReference>
<keyword evidence="3" id="KW-1185">Reference proteome</keyword>
<dbReference type="Gene3D" id="3.50.50.60">
    <property type="entry name" value="FAD/NAD(P)-binding domain"/>
    <property type="match status" value="1"/>
</dbReference>
<evidence type="ECO:0000313" key="2">
    <source>
        <dbReference type="EMBL" id="SDF91662.1"/>
    </source>
</evidence>
<dbReference type="EMBL" id="FNBT01000008">
    <property type="protein sequence ID" value="SDF91662.1"/>
    <property type="molecule type" value="Genomic_DNA"/>
</dbReference>
<reference evidence="3" key="1">
    <citation type="submission" date="2016-10" db="EMBL/GenBank/DDBJ databases">
        <authorList>
            <person name="Varghese N."/>
            <person name="Submissions S."/>
        </authorList>
    </citation>
    <scope>NUCLEOTIDE SEQUENCE [LARGE SCALE GENOMIC DNA]</scope>
    <source>
        <strain evidence="3">DSM 44268</strain>
    </source>
</reference>
<dbReference type="Proteomes" id="UP000199406">
    <property type="component" value="Unassembled WGS sequence"/>
</dbReference>
<dbReference type="GO" id="GO:0071949">
    <property type="term" value="F:FAD binding"/>
    <property type="evidence" value="ECO:0007669"/>
    <property type="project" value="InterPro"/>
</dbReference>
<dbReference type="InterPro" id="IPR011777">
    <property type="entry name" value="Geranylgeranyl_Rdtase_fam"/>
</dbReference>
<dbReference type="PRINTS" id="PR00420">
    <property type="entry name" value="RNGMNOXGNASE"/>
</dbReference>
<dbReference type="Pfam" id="PF01494">
    <property type="entry name" value="FAD_binding_3"/>
    <property type="match status" value="1"/>
</dbReference>